<dbReference type="Pfam" id="PF03657">
    <property type="entry name" value="UPF0113"/>
    <property type="match status" value="1"/>
</dbReference>
<gene>
    <name evidence="8" type="ORF">ALAG00032_LOCUS5029</name>
</gene>
<dbReference type="SUPFAM" id="SSF88802">
    <property type="entry name" value="Pre-PUA domain"/>
    <property type="match status" value="1"/>
</dbReference>
<dbReference type="AlphaFoldDB" id="A0A7S3JT61"/>
<evidence type="ECO:0000256" key="4">
    <source>
        <dbReference type="ARBA" id="ARBA00022884"/>
    </source>
</evidence>
<dbReference type="InterPro" id="IPR002478">
    <property type="entry name" value="PUA"/>
</dbReference>
<feature type="domain" description="PUA" evidence="7">
    <location>
        <begin position="95"/>
        <end position="170"/>
    </location>
</feature>
<evidence type="ECO:0000313" key="8">
    <source>
        <dbReference type="EMBL" id="CAE0364288.1"/>
    </source>
</evidence>
<dbReference type="CDD" id="cd21146">
    <property type="entry name" value="Nip7_N_euk"/>
    <property type="match status" value="1"/>
</dbReference>
<sequence>MRPLTDDELRSLIEKLMKFVGKNIEKILKHPREAHCFRVQKDRIYYVSETLLKLSTNFARKQLLALGTCFAKVTHSGRIHLQITCLDFLAEYSQHKVWLKANAEMSFLYGNHVTKAGLGRITDAAPQYAGVVVYNLQNTPLGFGVLAHPTEKCKDLDPTANVVLHQADVGEYLRMEDTMF</sequence>
<dbReference type="GO" id="GO:0005730">
    <property type="term" value="C:nucleolus"/>
    <property type="evidence" value="ECO:0007669"/>
    <property type="project" value="UniProtKB-SubCell"/>
</dbReference>
<dbReference type="InterPro" id="IPR055359">
    <property type="entry name" value="Nip7_N_euk"/>
</dbReference>
<dbReference type="FunFam" id="2.30.130.10:FF:000002">
    <property type="entry name" value="60S ribosome subunit biogenesis protein NIP7 homolog"/>
    <property type="match status" value="1"/>
</dbReference>
<dbReference type="InterPro" id="IPR016686">
    <property type="entry name" value="Ribosomal_synth_fac_NIP7"/>
</dbReference>
<dbReference type="PIRSF" id="PIRSF017190">
    <property type="entry name" value="Rbsml_synth_fac_NIP7"/>
    <property type="match status" value="1"/>
</dbReference>
<evidence type="ECO:0000259" key="7">
    <source>
        <dbReference type="SMART" id="SM00359"/>
    </source>
</evidence>
<evidence type="ECO:0000256" key="5">
    <source>
        <dbReference type="ARBA" id="ARBA00023242"/>
    </source>
</evidence>
<evidence type="ECO:0000256" key="6">
    <source>
        <dbReference type="PIRNR" id="PIRNR017190"/>
    </source>
</evidence>
<dbReference type="CDD" id="cd21151">
    <property type="entry name" value="PUA_Nip7-like"/>
    <property type="match status" value="1"/>
</dbReference>
<comment type="similarity">
    <text evidence="2 6">Belongs to the NIP7 family.</text>
</comment>
<comment type="subcellular location">
    <subcellularLocation>
        <location evidence="1">Nucleus</location>
        <location evidence="1">Nucleolus</location>
    </subcellularLocation>
</comment>
<comment type="subunit">
    <text evidence="6">Interacts with pre-ribosome complex.</text>
</comment>
<dbReference type="InterPro" id="IPR015947">
    <property type="entry name" value="PUA-like_sf"/>
</dbReference>
<dbReference type="SMART" id="SM00359">
    <property type="entry name" value="PUA"/>
    <property type="match status" value="1"/>
</dbReference>
<dbReference type="InterPro" id="IPR036974">
    <property type="entry name" value="PUA_sf"/>
</dbReference>
<name>A0A7S3JT61_9STRA</name>
<dbReference type="SUPFAM" id="SSF88697">
    <property type="entry name" value="PUA domain-like"/>
    <property type="match status" value="1"/>
</dbReference>
<dbReference type="EMBL" id="HBIJ01007138">
    <property type="protein sequence ID" value="CAE0364288.1"/>
    <property type="molecule type" value="Transcribed_RNA"/>
</dbReference>
<dbReference type="PROSITE" id="PS50890">
    <property type="entry name" value="PUA"/>
    <property type="match status" value="1"/>
</dbReference>
<keyword evidence="4 6" id="KW-0694">RNA-binding</keyword>
<evidence type="ECO:0000256" key="1">
    <source>
        <dbReference type="ARBA" id="ARBA00004604"/>
    </source>
</evidence>
<keyword evidence="3 6" id="KW-0690">Ribosome biogenesis</keyword>
<accession>A0A7S3JT61</accession>
<dbReference type="GO" id="GO:0042255">
    <property type="term" value="P:ribosome assembly"/>
    <property type="evidence" value="ECO:0007669"/>
    <property type="project" value="InterPro"/>
</dbReference>
<dbReference type="Gene3D" id="3.10.450.220">
    <property type="match status" value="1"/>
</dbReference>
<dbReference type="Pfam" id="PF17833">
    <property type="entry name" value="pre-PUA_NIP7"/>
    <property type="match status" value="1"/>
</dbReference>
<evidence type="ECO:0000256" key="3">
    <source>
        <dbReference type="ARBA" id="ARBA00022517"/>
    </source>
</evidence>
<dbReference type="InterPro" id="IPR040598">
    <property type="entry name" value="NIP7_N"/>
</dbReference>
<evidence type="ECO:0000256" key="2">
    <source>
        <dbReference type="ARBA" id="ARBA00009895"/>
    </source>
</evidence>
<comment type="function">
    <text evidence="6">Required for proper 27S pre-rRNA processing and 60S ribosome subunit assembly.</text>
</comment>
<reference evidence="8" key="1">
    <citation type="submission" date="2021-01" db="EMBL/GenBank/DDBJ databases">
        <authorList>
            <person name="Corre E."/>
            <person name="Pelletier E."/>
            <person name="Niang G."/>
            <person name="Scheremetjew M."/>
            <person name="Finn R."/>
            <person name="Kale V."/>
            <person name="Holt S."/>
            <person name="Cochrane G."/>
            <person name="Meng A."/>
            <person name="Brown T."/>
            <person name="Cohen L."/>
        </authorList>
    </citation>
    <scope>NUCLEOTIDE SEQUENCE</scope>
    <source>
        <strain evidence="8">CCMP1510</strain>
    </source>
</reference>
<dbReference type="InterPro" id="IPR005155">
    <property type="entry name" value="UPF0113_PUA"/>
</dbReference>
<dbReference type="GO" id="GO:0003723">
    <property type="term" value="F:RNA binding"/>
    <property type="evidence" value="ECO:0007669"/>
    <property type="project" value="UniProtKB-KW"/>
</dbReference>
<dbReference type="Gene3D" id="2.30.130.10">
    <property type="entry name" value="PUA domain"/>
    <property type="match status" value="1"/>
</dbReference>
<protein>
    <recommendedName>
        <fullName evidence="6">60S ribosome subunit biogenesis protein NIP7 homolog</fullName>
    </recommendedName>
</protein>
<proteinExistence type="inferred from homology"/>
<organism evidence="8">
    <name type="scientific">Aureoumbra lagunensis</name>
    <dbReference type="NCBI Taxonomy" id="44058"/>
    <lineage>
        <taxon>Eukaryota</taxon>
        <taxon>Sar</taxon>
        <taxon>Stramenopiles</taxon>
        <taxon>Ochrophyta</taxon>
        <taxon>Pelagophyceae</taxon>
        <taxon>Pelagomonadales</taxon>
        <taxon>Aureoumbra</taxon>
    </lineage>
</organism>
<dbReference type="FunFam" id="3.10.450.220:FF:000001">
    <property type="entry name" value="60S ribosome subunit biogenesis protein NIP7 homolog"/>
    <property type="match status" value="1"/>
</dbReference>
<keyword evidence="5 6" id="KW-0539">Nucleus</keyword>